<dbReference type="RefSeq" id="WP_166075668.1">
    <property type="nucleotide sequence ID" value="NZ_JAAJBT010000001.1"/>
</dbReference>
<evidence type="ECO:0000313" key="2">
    <source>
        <dbReference type="EMBL" id="NHM00633.1"/>
    </source>
</evidence>
<evidence type="ECO:0000256" key="1">
    <source>
        <dbReference type="SAM" id="SignalP"/>
    </source>
</evidence>
<dbReference type="EMBL" id="JAAJBT010000001">
    <property type="protein sequence ID" value="NHM00633.1"/>
    <property type="molecule type" value="Genomic_DNA"/>
</dbReference>
<name>A0ABX0I0A9_9FLAO</name>
<accession>A0ABX0I0A9</accession>
<feature type="signal peptide" evidence="1">
    <location>
        <begin position="1"/>
        <end position="21"/>
    </location>
</feature>
<gene>
    <name evidence="2" type="ORF">G4D72_00750</name>
</gene>
<comment type="caution">
    <text evidence="2">The sequence shown here is derived from an EMBL/GenBank/DDBJ whole genome shotgun (WGS) entry which is preliminary data.</text>
</comment>
<keyword evidence="1" id="KW-0732">Signal</keyword>
<reference evidence="2 3" key="1">
    <citation type="submission" date="2020-02" db="EMBL/GenBank/DDBJ databases">
        <authorList>
            <person name="Chen W.-M."/>
        </authorList>
    </citation>
    <scope>NUCLEOTIDE SEQUENCE [LARGE SCALE GENOMIC DNA]</scope>
    <source>
        <strain evidence="2 3">KDG-16</strain>
    </source>
</reference>
<dbReference type="PROSITE" id="PS51257">
    <property type="entry name" value="PROKAR_LIPOPROTEIN"/>
    <property type="match status" value="1"/>
</dbReference>
<keyword evidence="3" id="KW-1185">Reference proteome</keyword>
<dbReference type="Proteomes" id="UP000800984">
    <property type="component" value="Unassembled WGS sequence"/>
</dbReference>
<proteinExistence type="predicted"/>
<sequence length="186" mass="19330">MKNLKNISLALLGLLVISCNDDDTVAPPVTNEEELITTVKVTLTNGSNSVVLQSKDLDGDGPNAPVVTVVGNLLANTTYTGSVEFLNESVNPADNITAEILAEDEDHQIFYQLTSGLGTISYTDVDSNSQPVGLAITYQTNAVGSGNLVVTLRHLPNKSANGVASGNIANAGGSTDAEVTFPVTIQ</sequence>
<organism evidence="2 3">
    <name type="scientific">Flavobacterium difficile</name>
    <dbReference type="NCBI Taxonomy" id="2709659"/>
    <lineage>
        <taxon>Bacteria</taxon>
        <taxon>Pseudomonadati</taxon>
        <taxon>Bacteroidota</taxon>
        <taxon>Flavobacteriia</taxon>
        <taxon>Flavobacteriales</taxon>
        <taxon>Flavobacteriaceae</taxon>
        <taxon>Flavobacterium</taxon>
    </lineage>
</organism>
<protein>
    <submittedName>
        <fullName evidence="2">Type 1 periplasmic binding fold superfamily protein</fullName>
    </submittedName>
</protein>
<evidence type="ECO:0000313" key="3">
    <source>
        <dbReference type="Proteomes" id="UP000800984"/>
    </source>
</evidence>
<feature type="chain" id="PRO_5045460569" evidence="1">
    <location>
        <begin position="22"/>
        <end position="186"/>
    </location>
</feature>